<organism evidence="2">
    <name type="scientific">uncultured Acetobacteraceae bacterium</name>
    <dbReference type="NCBI Taxonomy" id="169975"/>
    <lineage>
        <taxon>Bacteria</taxon>
        <taxon>Pseudomonadati</taxon>
        <taxon>Pseudomonadota</taxon>
        <taxon>Alphaproteobacteria</taxon>
        <taxon>Acetobacterales</taxon>
        <taxon>Acetobacteraceae</taxon>
        <taxon>environmental samples</taxon>
    </lineage>
</organism>
<keyword evidence="1" id="KW-1133">Transmembrane helix</keyword>
<name>A0A6J4HK22_9PROT</name>
<keyword evidence="1" id="KW-0812">Transmembrane</keyword>
<accession>A0A6J4HK22</accession>
<evidence type="ECO:0000256" key="1">
    <source>
        <dbReference type="SAM" id="Phobius"/>
    </source>
</evidence>
<gene>
    <name evidence="2" type="ORF">AVDCRST_MAG08-844</name>
</gene>
<feature type="transmembrane region" description="Helical" evidence="1">
    <location>
        <begin position="82"/>
        <end position="101"/>
    </location>
</feature>
<sequence>MAAFRAGRSEAERTADLLAFAIATERGLAHTPDAVERARREADAALGDYSLRHLHNTVEQIRQEAVVTHLGRLRPPPGFPRLVAANLVALAAAGALAAWLYTRPDLRDAFAGLVGMN</sequence>
<dbReference type="EMBL" id="CADCTG010000101">
    <property type="protein sequence ID" value="CAA9227124.1"/>
    <property type="molecule type" value="Genomic_DNA"/>
</dbReference>
<proteinExistence type="predicted"/>
<evidence type="ECO:0000313" key="2">
    <source>
        <dbReference type="EMBL" id="CAA9227124.1"/>
    </source>
</evidence>
<protein>
    <submittedName>
        <fullName evidence="2">Uncharacterized protein</fullName>
    </submittedName>
</protein>
<keyword evidence="1" id="KW-0472">Membrane</keyword>
<dbReference type="AlphaFoldDB" id="A0A6J4HK22"/>
<reference evidence="2" key="1">
    <citation type="submission" date="2020-02" db="EMBL/GenBank/DDBJ databases">
        <authorList>
            <person name="Meier V. D."/>
        </authorList>
    </citation>
    <scope>NUCLEOTIDE SEQUENCE</scope>
    <source>
        <strain evidence="2">AVDCRST_MAG08</strain>
    </source>
</reference>